<gene>
    <name evidence="1" type="ORF">POCTA_138.1.T0410021</name>
</gene>
<protein>
    <submittedName>
        <fullName evidence="1">Uncharacterized protein</fullName>
    </submittedName>
</protein>
<dbReference type="AlphaFoldDB" id="A0A8S1UE53"/>
<dbReference type="EMBL" id="CAJJDP010000041">
    <property type="protein sequence ID" value="CAD8161999.1"/>
    <property type="molecule type" value="Genomic_DNA"/>
</dbReference>
<dbReference type="Proteomes" id="UP000683925">
    <property type="component" value="Unassembled WGS sequence"/>
</dbReference>
<evidence type="ECO:0000313" key="2">
    <source>
        <dbReference type="Proteomes" id="UP000683925"/>
    </source>
</evidence>
<name>A0A8S1UE53_PAROT</name>
<proteinExistence type="predicted"/>
<accession>A0A8S1UE53</accession>
<keyword evidence="2" id="KW-1185">Reference proteome</keyword>
<organism evidence="1 2">
    <name type="scientific">Paramecium octaurelia</name>
    <dbReference type="NCBI Taxonomy" id="43137"/>
    <lineage>
        <taxon>Eukaryota</taxon>
        <taxon>Sar</taxon>
        <taxon>Alveolata</taxon>
        <taxon>Ciliophora</taxon>
        <taxon>Intramacronucleata</taxon>
        <taxon>Oligohymenophorea</taxon>
        <taxon>Peniculida</taxon>
        <taxon>Parameciidae</taxon>
        <taxon>Paramecium</taxon>
    </lineage>
</organism>
<evidence type="ECO:0000313" key="1">
    <source>
        <dbReference type="EMBL" id="CAD8161999.1"/>
    </source>
</evidence>
<reference evidence="1" key="1">
    <citation type="submission" date="2021-01" db="EMBL/GenBank/DDBJ databases">
        <authorList>
            <consortium name="Genoscope - CEA"/>
            <person name="William W."/>
        </authorList>
    </citation>
    <scope>NUCLEOTIDE SEQUENCE</scope>
</reference>
<sequence length="210" mass="24329">MLQYPRFLQIHIQVFQISSSFSFLPLFNIFNSFPLDKITSISIIQILKSFLQHHHLKSILAIINQIIIKQLLTKLQLLMLQSQIPIRYSSFQTLVQSSKQQYISSKVQLQDYKTSLTNFIEVGITVISNLPHCNPYDSQFKDFRQKGSVSSSYAVIIQLKEIRYFSLQIQYAITSTLSFFQIQNIIGQKIIFIQANKPGTSIIIILPYNF</sequence>
<comment type="caution">
    <text evidence="1">The sequence shown here is derived from an EMBL/GenBank/DDBJ whole genome shotgun (WGS) entry which is preliminary data.</text>
</comment>